<dbReference type="PANTHER" id="PTHR45647">
    <property type="entry name" value="OS02G0152300 PROTEIN"/>
    <property type="match status" value="1"/>
</dbReference>
<keyword evidence="3" id="KW-0723">Serine/threonine-protein kinase</keyword>
<keyword evidence="7" id="KW-0833">Ubl conjugation pathway</keyword>
<evidence type="ECO:0000256" key="8">
    <source>
        <dbReference type="ARBA" id="ARBA00022840"/>
    </source>
</evidence>
<keyword evidence="10" id="KW-0175">Coiled coil</keyword>
<evidence type="ECO:0000256" key="9">
    <source>
        <dbReference type="PROSITE-ProRule" id="PRU10141"/>
    </source>
</evidence>
<dbReference type="InterPro" id="IPR008271">
    <property type="entry name" value="Ser/Thr_kinase_AS"/>
</dbReference>
<dbReference type="SUPFAM" id="SSF56112">
    <property type="entry name" value="Protein kinase-like (PK-like)"/>
    <property type="match status" value="1"/>
</dbReference>
<feature type="region of interest" description="Disordered" evidence="11">
    <location>
        <begin position="189"/>
        <end position="240"/>
    </location>
</feature>
<evidence type="ECO:0000256" key="6">
    <source>
        <dbReference type="ARBA" id="ARBA00022777"/>
    </source>
</evidence>
<keyword evidence="8 9" id="KW-0067">ATP-binding</keyword>
<dbReference type="PANTHER" id="PTHR45647:SF100">
    <property type="entry name" value="U-BOX DOMAIN-CONTAINING PROTEIN 33"/>
    <property type="match status" value="1"/>
</dbReference>
<dbReference type="PROSITE" id="PS00107">
    <property type="entry name" value="PROTEIN_KINASE_ATP"/>
    <property type="match status" value="1"/>
</dbReference>
<organism evidence="13 14">
    <name type="scientific">Morella rubra</name>
    <name type="common">Chinese bayberry</name>
    <dbReference type="NCBI Taxonomy" id="262757"/>
    <lineage>
        <taxon>Eukaryota</taxon>
        <taxon>Viridiplantae</taxon>
        <taxon>Streptophyta</taxon>
        <taxon>Embryophyta</taxon>
        <taxon>Tracheophyta</taxon>
        <taxon>Spermatophyta</taxon>
        <taxon>Magnoliopsida</taxon>
        <taxon>eudicotyledons</taxon>
        <taxon>Gunneridae</taxon>
        <taxon>Pentapetalae</taxon>
        <taxon>rosids</taxon>
        <taxon>fabids</taxon>
        <taxon>Fagales</taxon>
        <taxon>Myricaceae</taxon>
        <taxon>Morella</taxon>
    </lineage>
</organism>
<evidence type="ECO:0000256" key="2">
    <source>
        <dbReference type="ARBA" id="ARBA00012483"/>
    </source>
</evidence>
<feature type="coiled-coil region" evidence="10">
    <location>
        <begin position="311"/>
        <end position="433"/>
    </location>
</feature>
<keyword evidence="4" id="KW-0808">Transferase</keyword>
<evidence type="ECO:0000256" key="4">
    <source>
        <dbReference type="ARBA" id="ARBA00022679"/>
    </source>
</evidence>
<evidence type="ECO:0000256" key="5">
    <source>
        <dbReference type="ARBA" id="ARBA00022741"/>
    </source>
</evidence>
<sequence length="726" mass="81201">MANRGNEEDEVEDEVEVEDVIFVAVGKDVKEGKSVLLWALKNSGGKKICILHVHEPAQRIPFMGTKAPAKSLTERIVREHWEAERKEMHVILDEYLLFCRQMGVRAQKLQIEMYSIEKGIVELISKHKIQKLVMGAAAEKHHKREASRDTEIGDSNRWQSVTLGHNRGSTAPGQSHCLPARCVTLRNNSKSSGSGIFQMTPPEGTEELSSPKARLDAEGSSDEWERLSRSPAGSGCSTGSPMVDVTLTAWNDQGSDSGLELNALSPALVYSRSPFTMELPSSSQQPSPELISSVSNMSTSSSNGALSAVDAVFDNTLYEQLQQAMAEAEKETRRRQKAERDKIETVRRAKEELVQRKEFEKSLAKEKEELEQVYKSQKNQLMEELQISREREISLNGQIGELKKERDELQMELDRALKEAEELREKLKQAPVRQMSQFSEFSLSEIEEATQSFDESLKIGQGGYGNIYKGLLHQTEVAIKTLQPNSSQGTSEFQMEVHVLSQLRHPNLVKLFGYCPEVFALIYEYLPNGSLEDRLRCRDNNPPLSWKTRIRIATELCSVLVYLHSSKPHGIVHGDLKPSNILLDANFISKLSDFGICRMLQYGRDSSNNATLSHITVPKGTVPYIDPDFFQTGVLTTKADVYSFGIILLQLLTGRPPFSLSNDVKQALEAGNLEALLDPLAGDWPIVHAQKLARLGLKCCDVNRKSRPDLGSDVWKVLEPLRVASS</sequence>
<name>A0A6A1VQU2_9ROSI</name>
<dbReference type="Pfam" id="PF00069">
    <property type="entry name" value="Pkinase"/>
    <property type="match status" value="1"/>
</dbReference>
<dbReference type="OrthoDB" id="4062651at2759"/>
<dbReference type="GO" id="GO:0061630">
    <property type="term" value="F:ubiquitin protein ligase activity"/>
    <property type="evidence" value="ECO:0007669"/>
    <property type="project" value="UniProtKB-EC"/>
</dbReference>
<dbReference type="Proteomes" id="UP000516437">
    <property type="component" value="Chromosome 5"/>
</dbReference>
<keyword evidence="6" id="KW-0418">Kinase</keyword>
<dbReference type="PROSITE" id="PS00108">
    <property type="entry name" value="PROTEIN_KINASE_ST"/>
    <property type="match status" value="1"/>
</dbReference>
<evidence type="ECO:0000256" key="7">
    <source>
        <dbReference type="ARBA" id="ARBA00022786"/>
    </source>
</evidence>
<evidence type="ECO:0000256" key="11">
    <source>
        <dbReference type="SAM" id="MobiDB-lite"/>
    </source>
</evidence>
<dbReference type="Gene3D" id="1.10.510.10">
    <property type="entry name" value="Transferase(Phosphotransferase) domain 1"/>
    <property type="match status" value="1"/>
</dbReference>
<evidence type="ECO:0000256" key="1">
    <source>
        <dbReference type="ARBA" id="ARBA00000900"/>
    </source>
</evidence>
<keyword evidence="14" id="KW-1185">Reference proteome</keyword>
<dbReference type="InterPro" id="IPR014729">
    <property type="entry name" value="Rossmann-like_a/b/a_fold"/>
</dbReference>
<evidence type="ECO:0000256" key="10">
    <source>
        <dbReference type="SAM" id="Coils"/>
    </source>
</evidence>
<proteinExistence type="predicted"/>
<dbReference type="GO" id="GO:0004674">
    <property type="term" value="F:protein serine/threonine kinase activity"/>
    <property type="evidence" value="ECO:0007669"/>
    <property type="project" value="UniProtKB-KW"/>
</dbReference>
<dbReference type="CDD" id="cd14066">
    <property type="entry name" value="STKc_IRAK"/>
    <property type="match status" value="1"/>
</dbReference>
<feature type="binding site" evidence="9">
    <location>
        <position position="480"/>
    </location>
    <ligand>
        <name>ATP</name>
        <dbReference type="ChEBI" id="CHEBI:30616"/>
    </ligand>
</feature>
<dbReference type="EMBL" id="RXIC02000023">
    <property type="protein sequence ID" value="KAB1214366.1"/>
    <property type="molecule type" value="Genomic_DNA"/>
</dbReference>
<dbReference type="SMART" id="SM00220">
    <property type="entry name" value="S_TKc"/>
    <property type="match status" value="1"/>
</dbReference>
<feature type="compositionally biased region" description="Basic and acidic residues" evidence="11">
    <location>
        <begin position="213"/>
        <end position="228"/>
    </location>
</feature>
<accession>A0A6A1VQU2</accession>
<comment type="catalytic activity">
    <reaction evidence="1">
        <text>S-ubiquitinyl-[E2 ubiquitin-conjugating enzyme]-L-cysteine + [acceptor protein]-L-lysine = [E2 ubiquitin-conjugating enzyme]-L-cysteine + N(6)-ubiquitinyl-[acceptor protein]-L-lysine.</text>
        <dbReference type="EC" id="2.3.2.27"/>
    </reaction>
</comment>
<comment type="caution">
    <text evidence="13">The sequence shown here is derived from an EMBL/GenBank/DDBJ whole genome shotgun (WGS) entry which is preliminary data.</text>
</comment>
<dbReference type="CDD" id="cd01989">
    <property type="entry name" value="USP_STK_Ubox_N"/>
    <property type="match status" value="1"/>
</dbReference>
<dbReference type="FunFam" id="3.30.200.20:FF:000039">
    <property type="entry name" value="receptor-like protein kinase FERONIA"/>
    <property type="match status" value="1"/>
</dbReference>
<dbReference type="AlphaFoldDB" id="A0A6A1VQU2"/>
<evidence type="ECO:0000256" key="3">
    <source>
        <dbReference type="ARBA" id="ARBA00022527"/>
    </source>
</evidence>
<protein>
    <recommendedName>
        <fullName evidence="2">RING-type E3 ubiquitin transferase</fullName>
        <ecNumber evidence="2">2.3.2.27</ecNumber>
    </recommendedName>
</protein>
<feature type="domain" description="Protein kinase" evidence="12">
    <location>
        <begin position="453"/>
        <end position="722"/>
    </location>
</feature>
<dbReference type="PROSITE" id="PS50011">
    <property type="entry name" value="PROTEIN_KINASE_DOM"/>
    <property type="match status" value="1"/>
</dbReference>
<dbReference type="Gene3D" id="3.30.200.20">
    <property type="entry name" value="Phosphorylase Kinase, domain 1"/>
    <property type="match status" value="1"/>
</dbReference>
<dbReference type="InterPro" id="IPR051348">
    <property type="entry name" value="U-box_ubiquitin_ligases"/>
</dbReference>
<gene>
    <name evidence="13" type="ORF">CJ030_MR5G000865</name>
</gene>
<evidence type="ECO:0000259" key="12">
    <source>
        <dbReference type="PROSITE" id="PS50011"/>
    </source>
</evidence>
<reference evidence="13 14" key="1">
    <citation type="journal article" date="2019" name="Plant Biotechnol. J.">
        <title>The red bayberry genome and genetic basis of sex determination.</title>
        <authorList>
            <person name="Jia H.M."/>
            <person name="Jia H.J."/>
            <person name="Cai Q.L."/>
            <person name="Wang Y."/>
            <person name="Zhao H.B."/>
            <person name="Yang W.F."/>
            <person name="Wang G.Y."/>
            <person name="Li Y.H."/>
            <person name="Zhan D.L."/>
            <person name="Shen Y.T."/>
            <person name="Niu Q.F."/>
            <person name="Chang L."/>
            <person name="Qiu J."/>
            <person name="Zhao L."/>
            <person name="Xie H.B."/>
            <person name="Fu W.Y."/>
            <person name="Jin J."/>
            <person name="Li X.W."/>
            <person name="Jiao Y."/>
            <person name="Zhou C.C."/>
            <person name="Tu T."/>
            <person name="Chai C.Y."/>
            <person name="Gao J.L."/>
            <person name="Fan L.J."/>
            <person name="van de Weg E."/>
            <person name="Wang J.Y."/>
            <person name="Gao Z.S."/>
        </authorList>
    </citation>
    <scope>NUCLEOTIDE SEQUENCE [LARGE SCALE GENOMIC DNA]</scope>
    <source>
        <tissue evidence="13">Leaves</tissue>
    </source>
</reference>
<dbReference type="Gene3D" id="3.40.50.620">
    <property type="entry name" value="HUPs"/>
    <property type="match status" value="1"/>
</dbReference>
<evidence type="ECO:0000313" key="14">
    <source>
        <dbReference type="Proteomes" id="UP000516437"/>
    </source>
</evidence>
<dbReference type="EC" id="2.3.2.27" evidence="2"/>
<keyword evidence="5 9" id="KW-0547">Nucleotide-binding</keyword>
<dbReference type="GO" id="GO:0005524">
    <property type="term" value="F:ATP binding"/>
    <property type="evidence" value="ECO:0007669"/>
    <property type="project" value="UniProtKB-UniRule"/>
</dbReference>
<dbReference type="InterPro" id="IPR017441">
    <property type="entry name" value="Protein_kinase_ATP_BS"/>
</dbReference>
<dbReference type="InterPro" id="IPR011009">
    <property type="entry name" value="Kinase-like_dom_sf"/>
</dbReference>
<evidence type="ECO:0000313" key="13">
    <source>
        <dbReference type="EMBL" id="KAB1214366.1"/>
    </source>
</evidence>
<dbReference type="InterPro" id="IPR000719">
    <property type="entry name" value="Prot_kinase_dom"/>
</dbReference>